<dbReference type="KEGG" id="seri:SERIO_v1c02700"/>
<dbReference type="EMBL" id="CP011856">
    <property type="protein sequence ID" value="AKM53854.1"/>
    <property type="molecule type" value="Genomic_DNA"/>
</dbReference>
<dbReference type="PATRIC" id="fig|743698.3.peg.272"/>
<dbReference type="STRING" id="315358.SERIO_v1c02700"/>
<evidence type="ECO:0008006" key="4">
    <source>
        <dbReference type="Google" id="ProtNLM"/>
    </source>
</evidence>
<dbReference type="AlphaFoldDB" id="A0A0H3XKD7"/>
<proteinExistence type="predicted"/>
<evidence type="ECO:0000256" key="1">
    <source>
        <dbReference type="SAM" id="Phobius"/>
    </source>
</evidence>
<keyword evidence="1" id="KW-0812">Transmembrane</keyword>
<evidence type="ECO:0000313" key="3">
    <source>
        <dbReference type="Proteomes" id="UP000035661"/>
    </source>
</evidence>
<organism evidence="2 3">
    <name type="scientific">Spiroplasma eriocheiris</name>
    <dbReference type="NCBI Taxonomy" id="315358"/>
    <lineage>
        <taxon>Bacteria</taxon>
        <taxon>Bacillati</taxon>
        <taxon>Mycoplasmatota</taxon>
        <taxon>Mollicutes</taxon>
        <taxon>Entomoplasmatales</taxon>
        <taxon>Spiroplasmataceae</taxon>
        <taxon>Spiroplasma</taxon>
    </lineage>
</organism>
<keyword evidence="3" id="KW-1185">Reference proteome</keyword>
<feature type="transmembrane region" description="Helical" evidence="1">
    <location>
        <begin position="150"/>
        <end position="169"/>
    </location>
</feature>
<protein>
    <recommendedName>
        <fullName evidence="4">Transmembrane protein</fullName>
    </recommendedName>
</protein>
<evidence type="ECO:0000313" key="2">
    <source>
        <dbReference type="EMBL" id="AKM53854.1"/>
    </source>
</evidence>
<gene>
    <name evidence="2" type="ORF">SERIO_v1c02700</name>
</gene>
<reference evidence="3" key="2">
    <citation type="submission" date="2015-06" db="EMBL/GenBank/DDBJ databases">
        <title>Complete genome sequence of Spiroplasma eriocheiris TDA-040725-5 (DSM 21848).</title>
        <authorList>
            <person name="Lo W.-S."/>
            <person name="Kuo C.-H."/>
        </authorList>
    </citation>
    <scope>NUCLEOTIDE SEQUENCE [LARGE SCALE GENOMIC DNA]</scope>
    <source>
        <strain evidence="3">TDA-040725-5</strain>
    </source>
</reference>
<keyword evidence="1" id="KW-1133">Transmembrane helix</keyword>
<dbReference type="Proteomes" id="UP000035661">
    <property type="component" value="Chromosome"/>
</dbReference>
<sequence>MRKEVTTNSLVTIDNALVCKYCQNNIENIKVFLRTRIFPNLWNEELLLLPLAQGAKFCQEQPSTINIAIINCHFKQYYLIYSESKEKNQHHNVKFNPKVLEKADQWNRQDHNVQMNLANAKIPPAKFYSALQIKPNLIKTVVKTKKKFKATLIFTMIFLLVVGLSLGAWQGIKLFTNSTGSGENRPVVPIINPRDLGNLSKDLTGDYQNYYININDTSENSLRSAIKQVVHYDNSLLDPNLISLIDHPLATLQTNNVLDH</sequence>
<name>A0A0H3XKD7_9MOLU</name>
<dbReference type="RefSeq" id="WP_047791123.1">
    <property type="nucleotide sequence ID" value="NZ_CP011856.1"/>
</dbReference>
<keyword evidence="1" id="KW-0472">Membrane</keyword>
<accession>A0A0H3XKD7</accession>
<reference evidence="2 3" key="1">
    <citation type="journal article" date="2015" name="Genome Biol. Evol.">
        <title>Found and Lost: The Fates of Horizontally Acquired Genes in Arthropod-Symbiotic Spiroplasma.</title>
        <authorList>
            <person name="Lo W.S."/>
            <person name="Gasparich G.E."/>
            <person name="Kuo C.H."/>
        </authorList>
    </citation>
    <scope>NUCLEOTIDE SEQUENCE [LARGE SCALE GENOMIC DNA]</scope>
    <source>
        <strain evidence="3">TDA-040725-5</strain>
    </source>
</reference>